<protein>
    <submittedName>
        <fullName evidence="13">Chemokine (C-C motif) receptor 12a</fullName>
    </submittedName>
</protein>
<evidence type="ECO:0000256" key="8">
    <source>
        <dbReference type="ARBA" id="ARBA00023170"/>
    </source>
</evidence>
<dbReference type="InterPro" id="IPR050119">
    <property type="entry name" value="CCR1-9-like"/>
</dbReference>
<evidence type="ECO:0000256" key="1">
    <source>
        <dbReference type="ARBA" id="ARBA00004651"/>
    </source>
</evidence>
<dbReference type="PANTHER" id="PTHR10489:SF922">
    <property type="entry name" value="C-C CHEMOKINE RECEPTOR FAMILY-LIKE-RELATED"/>
    <property type="match status" value="1"/>
</dbReference>
<evidence type="ECO:0000313" key="14">
    <source>
        <dbReference type="Proteomes" id="UP000694548"/>
    </source>
</evidence>
<dbReference type="GO" id="GO:0009897">
    <property type="term" value="C:external side of plasma membrane"/>
    <property type="evidence" value="ECO:0007669"/>
    <property type="project" value="TreeGrafter"/>
</dbReference>
<dbReference type="FunFam" id="1.20.1070.10:FF:000130">
    <property type="entry name" value="Chemokine (C-C motif) receptor 2"/>
    <property type="match status" value="1"/>
</dbReference>
<evidence type="ECO:0000256" key="10">
    <source>
        <dbReference type="RuleBase" id="RU000688"/>
    </source>
</evidence>
<reference evidence="13" key="2">
    <citation type="submission" date="2025-08" db="UniProtKB">
        <authorList>
            <consortium name="Ensembl"/>
        </authorList>
    </citation>
    <scope>IDENTIFICATION</scope>
</reference>
<evidence type="ECO:0000256" key="11">
    <source>
        <dbReference type="SAM" id="Phobius"/>
    </source>
</evidence>
<keyword evidence="7" id="KW-1015">Disulfide bond</keyword>
<dbReference type="PRINTS" id="PR00657">
    <property type="entry name" value="CCCHEMOKINER"/>
</dbReference>
<evidence type="ECO:0000256" key="2">
    <source>
        <dbReference type="ARBA" id="ARBA00022475"/>
    </source>
</evidence>
<keyword evidence="5 10" id="KW-0297">G-protein coupled receptor</keyword>
<dbReference type="InterPro" id="IPR017452">
    <property type="entry name" value="GPCR_Rhodpsn_7TM"/>
</dbReference>
<proteinExistence type="inferred from homology"/>
<dbReference type="GO" id="GO:0006955">
    <property type="term" value="P:immune response"/>
    <property type="evidence" value="ECO:0007669"/>
    <property type="project" value="TreeGrafter"/>
</dbReference>
<dbReference type="GO" id="GO:0019957">
    <property type="term" value="F:C-C chemokine binding"/>
    <property type="evidence" value="ECO:0007669"/>
    <property type="project" value="TreeGrafter"/>
</dbReference>
<dbReference type="InterPro" id="IPR000355">
    <property type="entry name" value="Chemokine_rcpt"/>
</dbReference>
<keyword evidence="8 10" id="KW-0675">Receptor</keyword>
<organism evidence="13 14">
    <name type="scientific">Nothobranchius furzeri</name>
    <name type="common">Turquoise killifish</name>
    <dbReference type="NCBI Taxonomy" id="105023"/>
    <lineage>
        <taxon>Eukaryota</taxon>
        <taxon>Metazoa</taxon>
        <taxon>Chordata</taxon>
        <taxon>Craniata</taxon>
        <taxon>Vertebrata</taxon>
        <taxon>Euteleostomi</taxon>
        <taxon>Actinopterygii</taxon>
        <taxon>Neopterygii</taxon>
        <taxon>Teleostei</taxon>
        <taxon>Neoteleostei</taxon>
        <taxon>Acanthomorphata</taxon>
        <taxon>Ovalentaria</taxon>
        <taxon>Atherinomorphae</taxon>
        <taxon>Cyprinodontiformes</taxon>
        <taxon>Nothobranchiidae</taxon>
        <taxon>Nothobranchius</taxon>
    </lineage>
</organism>
<feature type="transmembrane region" description="Helical" evidence="11">
    <location>
        <begin position="97"/>
        <end position="117"/>
    </location>
</feature>
<dbReference type="AlphaFoldDB" id="A0A8C6LIJ3"/>
<evidence type="ECO:0000256" key="4">
    <source>
        <dbReference type="ARBA" id="ARBA00022989"/>
    </source>
</evidence>
<evidence type="ECO:0000256" key="5">
    <source>
        <dbReference type="ARBA" id="ARBA00023040"/>
    </source>
</evidence>
<keyword evidence="4 11" id="KW-1133">Transmembrane helix</keyword>
<keyword evidence="2" id="KW-1003">Cell membrane</keyword>
<dbReference type="GeneTree" id="ENSGT01110000267168"/>
<gene>
    <name evidence="13" type="primary">ccr12a</name>
</gene>
<keyword evidence="3 10" id="KW-0812">Transmembrane</keyword>
<evidence type="ECO:0000256" key="3">
    <source>
        <dbReference type="ARBA" id="ARBA00022692"/>
    </source>
</evidence>
<dbReference type="GO" id="GO:0016493">
    <property type="term" value="F:C-C chemokine receptor activity"/>
    <property type="evidence" value="ECO:0007669"/>
    <property type="project" value="TreeGrafter"/>
</dbReference>
<evidence type="ECO:0000259" key="12">
    <source>
        <dbReference type="PROSITE" id="PS50262"/>
    </source>
</evidence>
<name>A0A8C6LIJ3_NOTFU</name>
<feature type="transmembrane region" description="Helical" evidence="11">
    <location>
        <begin position="123"/>
        <end position="151"/>
    </location>
</feature>
<accession>A0A8C6LIJ3</accession>
<dbReference type="PANTHER" id="PTHR10489">
    <property type="entry name" value="CELL ADHESION MOLECULE"/>
    <property type="match status" value="1"/>
</dbReference>
<keyword evidence="14" id="KW-1185">Reference proteome</keyword>
<feature type="transmembrane region" description="Helical" evidence="11">
    <location>
        <begin position="172"/>
        <end position="190"/>
    </location>
</feature>
<feature type="transmembrane region" description="Helical" evidence="11">
    <location>
        <begin position="61"/>
        <end position="85"/>
    </location>
</feature>
<dbReference type="Ensembl" id="ENSNFUT00015021543.1">
    <property type="protein sequence ID" value="ENSNFUP00015020576.1"/>
    <property type="gene ID" value="ENSNFUG00015009979.1"/>
</dbReference>
<reference evidence="13" key="1">
    <citation type="submission" date="2014-08" db="EMBL/GenBank/DDBJ databases">
        <authorList>
            <person name="Senf B."/>
            <person name="Petzold A."/>
            <person name="Downie B.R."/>
            <person name="Koch P."/>
            <person name="Platzer M."/>
        </authorList>
    </citation>
    <scope>NUCLEOTIDE SEQUENCE [LARGE SCALE GENOMIC DNA]</scope>
    <source>
        <strain evidence="13">GRZ</strain>
    </source>
</reference>
<sequence>MGVVSSSAGLSSAMEDDDDYQYWLFQKLLNETENTTDPSYVVSKTVQLCEKNTVNQFGATVIPAFYCVSFILSSIGNGLVLLIIYKFEKLNTVTNIFLLNLVLSNILFASSMPFWAVYHMSEWIFGTALCKIVSSAYFIGFYSSILFLTLMTFDRYLAVVHAVAAAKSRKKVYAIISSVVVWCLSIAASVKELVLRNVWKNTLHGLMCEESGLPASTMEQWRLFSYYQQFLLFFLLPLIMVMYCYISITLRILNTRMKGKCRAIKLIFVIILTFFGCWTPYNVVSLLRVIQISQSRREEGLCSDSDGLDFAFYVTRNVAYLYCCISPVFYTFLGKKFQSHLKRLLGKNVPCLKGQVSLNSHSTRTMSQRSPHSVYE</sequence>
<dbReference type="Proteomes" id="UP000694548">
    <property type="component" value="Chromosome sgr09"/>
</dbReference>
<comment type="similarity">
    <text evidence="10">Belongs to the G-protein coupled receptor 1 family.</text>
</comment>
<dbReference type="PRINTS" id="PR00237">
    <property type="entry name" value="GPCRRHODOPSN"/>
</dbReference>
<evidence type="ECO:0000256" key="6">
    <source>
        <dbReference type="ARBA" id="ARBA00023136"/>
    </source>
</evidence>
<dbReference type="Gene3D" id="1.20.1070.10">
    <property type="entry name" value="Rhodopsin 7-helix transmembrane proteins"/>
    <property type="match status" value="1"/>
</dbReference>
<dbReference type="Pfam" id="PF00001">
    <property type="entry name" value="7tm_1"/>
    <property type="match status" value="1"/>
</dbReference>
<dbReference type="InterPro" id="IPR000276">
    <property type="entry name" value="GPCR_Rhodpsn"/>
</dbReference>
<feature type="transmembrane region" description="Helical" evidence="11">
    <location>
        <begin position="266"/>
        <end position="290"/>
    </location>
</feature>
<dbReference type="GO" id="GO:0007204">
    <property type="term" value="P:positive regulation of cytosolic calcium ion concentration"/>
    <property type="evidence" value="ECO:0007669"/>
    <property type="project" value="TreeGrafter"/>
</dbReference>
<evidence type="ECO:0000256" key="7">
    <source>
        <dbReference type="ARBA" id="ARBA00023157"/>
    </source>
</evidence>
<dbReference type="PROSITE" id="PS00237">
    <property type="entry name" value="G_PROTEIN_RECEP_F1_1"/>
    <property type="match status" value="1"/>
</dbReference>
<evidence type="ECO:0000256" key="9">
    <source>
        <dbReference type="ARBA" id="ARBA00023224"/>
    </source>
</evidence>
<reference evidence="13" key="3">
    <citation type="submission" date="2025-09" db="UniProtKB">
        <authorList>
            <consortium name="Ensembl"/>
        </authorList>
    </citation>
    <scope>IDENTIFICATION</scope>
</reference>
<evidence type="ECO:0000313" key="13">
    <source>
        <dbReference type="Ensembl" id="ENSNFUP00015020576.1"/>
    </source>
</evidence>
<feature type="transmembrane region" description="Helical" evidence="11">
    <location>
        <begin position="310"/>
        <end position="333"/>
    </location>
</feature>
<dbReference type="SUPFAM" id="SSF81321">
    <property type="entry name" value="Family A G protein-coupled receptor-like"/>
    <property type="match status" value="1"/>
</dbReference>
<keyword evidence="6 11" id="KW-0472">Membrane</keyword>
<dbReference type="PROSITE" id="PS50262">
    <property type="entry name" value="G_PROTEIN_RECEP_F1_2"/>
    <property type="match status" value="1"/>
</dbReference>
<feature type="domain" description="G-protein coupled receptors family 1 profile" evidence="12">
    <location>
        <begin position="76"/>
        <end position="330"/>
    </location>
</feature>
<comment type="subcellular location">
    <subcellularLocation>
        <location evidence="1">Cell membrane</location>
        <topology evidence="1">Multi-pass membrane protein</topology>
    </subcellularLocation>
</comment>
<feature type="transmembrane region" description="Helical" evidence="11">
    <location>
        <begin position="226"/>
        <end position="246"/>
    </location>
</feature>
<keyword evidence="9 10" id="KW-0807">Transducer</keyword>
<dbReference type="GO" id="GO:0060326">
    <property type="term" value="P:cell chemotaxis"/>
    <property type="evidence" value="ECO:0007669"/>
    <property type="project" value="TreeGrafter"/>
</dbReference>
<dbReference type="GO" id="GO:0019722">
    <property type="term" value="P:calcium-mediated signaling"/>
    <property type="evidence" value="ECO:0007669"/>
    <property type="project" value="TreeGrafter"/>
</dbReference>